<dbReference type="EMBL" id="JYJG01000294">
    <property type="protein sequence ID" value="KJK43380.1"/>
    <property type="molecule type" value="Genomic_DNA"/>
</dbReference>
<dbReference type="AlphaFoldDB" id="A0A0F0GJ08"/>
<protein>
    <recommendedName>
        <fullName evidence="1">Carrier domain-containing protein</fullName>
    </recommendedName>
</protein>
<name>A0A0F0GJ08_LENAE</name>
<feature type="domain" description="Carrier" evidence="1">
    <location>
        <begin position="1"/>
        <end position="68"/>
    </location>
</feature>
<gene>
    <name evidence="2" type="ORF">UK23_33625</name>
</gene>
<dbReference type="PATRIC" id="fig|68170.10.peg.8719"/>
<keyword evidence="3" id="KW-1185">Reference proteome</keyword>
<dbReference type="Gene3D" id="1.10.1200.10">
    <property type="entry name" value="ACP-like"/>
    <property type="match status" value="1"/>
</dbReference>
<organism evidence="2 3">
    <name type="scientific">Lentzea aerocolonigenes</name>
    <name type="common">Lechevalieria aerocolonigenes</name>
    <name type="synonym">Saccharothrix aerocolonigenes</name>
    <dbReference type="NCBI Taxonomy" id="68170"/>
    <lineage>
        <taxon>Bacteria</taxon>
        <taxon>Bacillati</taxon>
        <taxon>Actinomycetota</taxon>
        <taxon>Actinomycetes</taxon>
        <taxon>Pseudonocardiales</taxon>
        <taxon>Pseudonocardiaceae</taxon>
        <taxon>Lentzea</taxon>
    </lineage>
</organism>
<sequence>MRTAVAERLYLEPEELSDTADLFDEGMDSVTVVDLIEQWREHGAEISFAELAEKPTLRAWWDVLRPAGG</sequence>
<dbReference type="InterPro" id="IPR009081">
    <property type="entry name" value="PP-bd_ACP"/>
</dbReference>
<evidence type="ECO:0000313" key="2">
    <source>
        <dbReference type="EMBL" id="KJK43380.1"/>
    </source>
</evidence>
<dbReference type="SUPFAM" id="SSF47336">
    <property type="entry name" value="ACP-like"/>
    <property type="match status" value="1"/>
</dbReference>
<accession>A0A0F0GJ08</accession>
<proteinExistence type="predicted"/>
<evidence type="ECO:0000313" key="3">
    <source>
        <dbReference type="Proteomes" id="UP000033393"/>
    </source>
</evidence>
<comment type="caution">
    <text evidence="2">The sequence shown here is derived from an EMBL/GenBank/DDBJ whole genome shotgun (WGS) entry which is preliminary data.</text>
</comment>
<reference evidence="2 3" key="1">
    <citation type="submission" date="2015-02" db="EMBL/GenBank/DDBJ databases">
        <authorList>
            <person name="Ju K.-S."/>
            <person name="Doroghazi J.R."/>
            <person name="Metcalf W."/>
        </authorList>
    </citation>
    <scope>NUCLEOTIDE SEQUENCE [LARGE SCALE GENOMIC DNA]</scope>
    <source>
        <strain evidence="2 3">NRRL B-16140</strain>
    </source>
</reference>
<dbReference type="PROSITE" id="PS50075">
    <property type="entry name" value="CARRIER"/>
    <property type="match status" value="1"/>
</dbReference>
<dbReference type="Pfam" id="PF00550">
    <property type="entry name" value="PP-binding"/>
    <property type="match status" value="1"/>
</dbReference>
<dbReference type="Proteomes" id="UP000033393">
    <property type="component" value="Unassembled WGS sequence"/>
</dbReference>
<evidence type="ECO:0000259" key="1">
    <source>
        <dbReference type="PROSITE" id="PS50075"/>
    </source>
</evidence>
<dbReference type="InterPro" id="IPR036736">
    <property type="entry name" value="ACP-like_sf"/>
</dbReference>